<sequence>MYDQMKKRMRIYKRCTTSRNAWVSYFYIQGVTEIGEQTLVSHSTLPKDEKKGINIGLETLLVRNINTCYLRQGKNA</sequence>
<evidence type="ECO:0000313" key="1">
    <source>
        <dbReference type="EMBL" id="KOC65156.1"/>
    </source>
</evidence>
<dbReference type="AlphaFoldDB" id="A0A0L7R305"/>
<organism evidence="1 2">
    <name type="scientific">Habropoda laboriosa</name>
    <dbReference type="NCBI Taxonomy" id="597456"/>
    <lineage>
        <taxon>Eukaryota</taxon>
        <taxon>Metazoa</taxon>
        <taxon>Ecdysozoa</taxon>
        <taxon>Arthropoda</taxon>
        <taxon>Hexapoda</taxon>
        <taxon>Insecta</taxon>
        <taxon>Pterygota</taxon>
        <taxon>Neoptera</taxon>
        <taxon>Endopterygota</taxon>
        <taxon>Hymenoptera</taxon>
        <taxon>Apocrita</taxon>
        <taxon>Aculeata</taxon>
        <taxon>Apoidea</taxon>
        <taxon>Anthophila</taxon>
        <taxon>Apidae</taxon>
        <taxon>Habropoda</taxon>
    </lineage>
</organism>
<accession>A0A0L7R305</accession>
<name>A0A0L7R305_9HYME</name>
<proteinExistence type="predicted"/>
<gene>
    <name evidence="1" type="ORF">WH47_02021</name>
</gene>
<dbReference type="Proteomes" id="UP000053825">
    <property type="component" value="Unassembled WGS sequence"/>
</dbReference>
<evidence type="ECO:0000313" key="2">
    <source>
        <dbReference type="Proteomes" id="UP000053825"/>
    </source>
</evidence>
<reference evidence="1 2" key="1">
    <citation type="submission" date="2015-07" db="EMBL/GenBank/DDBJ databases">
        <title>The genome of Habropoda laboriosa.</title>
        <authorList>
            <person name="Pan H."/>
            <person name="Kapheim K."/>
        </authorList>
    </citation>
    <scope>NUCLEOTIDE SEQUENCE [LARGE SCALE GENOMIC DNA]</scope>
    <source>
        <strain evidence="1">0110345459</strain>
    </source>
</reference>
<protein>
    <submittedName>
        <fullName evidence="1">Uncharacterized protein</fullName>
    </submittedName>
</protein>
<dbReference type="EMBL" id="KQ414665">
    <property type="protein sequence ID" value="KOC65156.1"/>
    <property type="molecule type" value="Genomic_DNA"/>
</dbReference>
<keyword evidence="2" id="KW-1185">Reference proteome</keyword>